<dbReference type="AlphaFoldDB" id="A0A931BMY4"/>
<name>A0A931BMY4_9BACT</name>
<evidence type="ECO:0000313" key="2">
    <source>
        <dbReference type="Proteomes" id="UP000645610"/>
    </source>
</evidence>
<dbReference type="RefSeq" id="WP_196286742.1">
    <property type="nucleotide sequence ID" value="NZ_JADQDP010000003.1"/>
</dbReference>
<organism evidence="1 2">
    <name type="scientific">Hymenobacter properus</name>
    <dbReference type="NCBI Taxonomy" id="2791026"/>
    <lineage>
        <taxon>Bacteria</taxon>
        <taxon>Pseudomonadati</taxon>
        <taxon>Bacteroidota</taxon>
        <taxon>Cytophagia</taxon>
        <taxon>Cytophagales</taxon>
        <taxon>Hymenobacteraceae</taxon>
        <taxon>Hymenobacter</taxon>
    </lineage>
</organism>
<reference evidence="1 2" key="1">
    <citation type="submission" date="2020-11" db="EMBL/GenBank/DDBJ databases">
        <authorList>
            <person name="Kim M.K."/>
        </authorList>
    </citation>
    <scope>NUCLEOTIDE SEQUENCE [LARGE SCALE GENOMIC DNA]</scope>
    <source>
        <strain evidence="1 2">BT439</strain>
    </source>
</reference>
<dbReference type="Pfam" id="PF20383">
    <property type="entry name" value="DUF6678"/>
    <property type="match status" value="1"/>
</dbReference>
<accession>A0A931BMY4</accession>
<sequence length="109" mass="12496">MRRIEKIAALSNQLKFQARLKLKRDDGPEAWGSGIGLPVRAYIEIIGPWSFREVEWLEINPIAMEHIGRLVAPKQWNHLNALVSLLQVENVYYSIVDGMIRIPFEAIAD</sequence>
<keyword evidence="2" id="KW-1185">Reference proteome</keyword>
<dbReference type="InterPro" id="IPR046500">
    <property type="entry name" value="DUF6678"/>
</dbReference>
<gene>
    <name evidence="1" type="ORF">I2I01_12060</name>
</gene>
<comment type="caution">
    <text evidence="1">The sequence shown here is derived from an EMBL/GenBank/DDBJ whole genome shotgun (WGS) entry which is preliminary data.</text>
</comment>
<protein>
    <submittedName>
        <fullName evidence="1">Uncharacterized protein</fullName>
    </submittedName>
</protein>
<dbReference type="EMBL" id="JADQDP010000003">
    <property type="protein sequence ID" value="MBF9142375.1"/>
    <property type="molecule type" value="Genomic_DNA"/>
</dbReference>
<dbReference type="Proteomes" id="UP000645610">
    <property type="component" value="Unassembled WGS sequence"/>
</dbReference>
<proteinExistence type="predicted"/>
<evidence type="ECO:0000313" key="1">
    <source>
        <dbReference type="EMBL" id="MBF9142375.1"/>
    </source>
</evidence>